<name>A0AA35YTF0_LACSI</name>
<gene>
    <name evidence="1" type="ORF">LSALG_LOCUS19691</name>
</gene>
<dbReference type="Proteomes" id="UP001177003">
    <property type="component" value="Chromosome 4"/>
</dbReference>
<sequence>MHFRSFCFHRSISFGAFSFPCLLDLHSLVSRKIRLPMLGGCLPGMYLGREIFFGIRLDYGIAWCNIDVLFVVFLTTNPQFVSTGVRLQAKHMEIEISCKWHLSCERSSSSYCQRGINISSSSCQMCSNGVDIVHHSLLECPVAVDSLIWIFNWCGIPFQRQGMTFCLTEHE</sequence>
<evidence type="ECO:0008006" key="3">
    <source>
        <dbReference type="Google" id="ProtNLM"/>
    </source>
</evidence>
<evidence type="ECO:0000313" key="1">
    <source>
        <dbReference type="EMBL" id="CAI9279920.1"/>
    </source>
</evidence>
<keyword evidence="2" id="KW-1185">Reference proteome</keyword>
<proteinExistence type="predicted"/>
<accession>A0AA35YTF0</accession>
<protein>
    <recommendedName>
        <fullName evidence="3">Reverse transcriptase zinc-binding domain-containing protein</fullName>
    </recommendedName>
</protein>
<dbReference type="AlphaFoldDB" id="A0AA35YTF0"/>
<evidence type="ECO:0000313" key="2">
    <source>
        <dbReference type="Proteomes" id="UP001177003"/>
    </source>
</evidence>
<dbReference type="EMBL" id="OX465080">
    <property type="protein sequence ID" value="CAI9279920.1"/>
    <property type="molecule type" value="Genomic_DNA"/>
</dbReference>
<organism evidence="1 2">
    <name type="scientific">Lactuca saligna</name>
    <name type="common">Willowleaf lettuce</name>
    <dbReference type="NCBI Taxonomy" id="75948"/>
    <lineage>
        <taxon>Eukaryota</taxon>
        <taxon>Viridiplantae</taxon>
        <taxon>Streptophyta</taxon>
        <taxon>Embryophyta</taxon>
        <taxon>Tracheophyta</taxon>
        <taxon>Spermatophyta</taxon>
        <taxon>Magnoliopsida</taxon>
        <taxon>eudicotyledons</taxon>
        <taxon>Gunneridae</taxon>
        <taxon>Pentapetalae</taxon>
        <taxon>asterids</taxon>
        <taxon>campanulids</taxon>
        <taxon>Asterales</taxon>
        <taxon>Asteraceae</taxon>
        <taxon>Cichorioideae</taxon>
        <taxon>Cichorieae</taxon>
        <taxon>Lactucinae</taxon>
        <taxon>Lactuca</taxon>
    </lineage>
</organism>
<reference evidence="1" key="1">
    <citation type="submission" date="2023-04" db="EMBL/GenBank/DDBJ databases">
        <authorList>
            <person name="Vijverberg K."/>
            <person name="Xiong W."/>
            <person name="Schranz E."/>
        </authorList>
    </citation>
    <scope>NUCLEOTIDE SEQUENCE</scope>
</reference>